<organism evidence="2 3">
    <name type="scientific">Pristionchus entomophagus</name>
    <dbReference type="NCBI Taxonomy" id="358040"/>
    <lineage>
        <taxon>Eukaryota</taxon>
        <taxon>Metazoa</taxon>
        <taxon>Ecdysozoa</taxon>
        <taxon>Nematoda</taxon>
        <taxon>Chromadorea</taxon>
        <taxon>Rhabditida</taxon>
        <taxon>Rhabditina</taxon>
        <taxon>Diplogasteromorpha</taxon>
        <taxon>Diplogasteroidea</taxon>
        <taxon>Neodiplogasteridae</taxon>
        <taxon>Pristionchus</taxon>
    </lineage>
</organism>
<protein>
    <submittedName>
        <fullName evidence="2">Uncharacterized protein</fullName>
    </submittedName>
</protein>
<gene>
    <name evidence="1" type="ORF">PENTCL1PPCAC_20178</name>
    <name evidence="2" type="ORF">PENTCL1PPCAC_20179</name>
</gene>
<accession>A0AAV5TVH9</accession>
<sequence length="249" mass="27648">AIVHFTNSILLDEFDLAVPQVVELELCRENDCKVFVSAPKSSFSTLDNIHIGDRFTKLKIPHIFPVCRNKYHKAFGRIQKGLEISNANDNYACGPVAVYIVSEQADFYDNALCYEPNSPSTSVKWTGSIPLTVLSAQPFRIAGDVRSGALQGSAFTTGFDNVRENSSKCPSVSDFRSTESFSYYFNGPIATLYSESEAEVELAIGSFQDFSLETPRFVSSPGYIGCQNGETYRSSLYPKKSTFHLIHKK</sequence>
<dbReference type="EMBL" id="BTSX01000005">
    <property type="protein sequence ID" value="GMS98004.1"/>
    <property type="molecule type" value="Genomic_DNA"/>
</dbReference>
<feature type="non-terminal residue" evidence="2">
    <location>
        <position position="249"/>
    </location>
</feature>
<reference evidence="2" key="1">
    <citation type="submission" date="2023-10" db="EMBL/GenBank/DDBJ databases">
        <title>Genome assembly of Pristionchus species.</title>
        <authorList>
            <person name="Yoshida K."/>
            <person name="Sommer R.J."/>
        </authorList>
    </citation>
    <scope>NUCLEOTIDE SEQUENCE</scope>
    <source>
        <strain evidence="2">RS0144</strain>
    </source>
</reference>
<evidence type="ECO:0000313" key="2">
    <source>
        <dbReference type="EMBL" id="GMS98004.1"/>
    </source>
</evidence>
<proteinExistence type="predicted"/>
<dbReference type="Proteomes" id="UP001432027">
    <property type="component" value="Unassembled WGS sequence"/>
</dbReference>
<keyword evidence="3" id="KW-1185">Reference proteome</keyword>
<evidence type="ECO:0000313" key="1">
    <source>
        <dbReference type="EMBL" id="GMS98003.1"/>
    </source>
</evidence>
<name>A0AAV5TVH9_9BILA</name>
<feature type="non-terminal residue" evidence="2">
    <location>
        <position position="1"/>
    </location>
</feature>
<dbReference type="AlphaFoldDB" id="A0AAV5TVH9"/>
<evidence type="ECO:0000313" key="3">
    <source>
        <dbReference type="Proteomes" id="UP001432027"/>
    </source>
</evidence>
<dbReference type="EMBL" id="BTSX01000005">
    <property type="protein sequence ID" value="GMS98003.1"/>
    <property type="molecule type" value="Genomic_DNA"/>
</dbReference>
<comment type="caution">
    <text evidence="2">The sequence shown here is derived from an EMBL/GenBank/DDBJ whole genome shotgun (WGS) entry which is preliminary data.</text>
</comment>